<dbReference type="InterPro" id="IPR003749">
    <property type="entry name" value="ThiS/MoaD-like"/>
</dbReference>
<sequence>MNIRLRLYADFAGKMPPEVDEEGAHSLGLPPGARVADVLDRFQIPHEEAYVILLDGRHATPDAPLREGAELSVFPAIVGG</sequence>
<gene>
    <name evidence="1" type="ORF">HYZ11_11050</name>
</gene>
<dbReference type="Proteomes" id="UP000782312">
    <property type="component" value="Unassembled WGS sequence"/>
</dbReference>
<dbReference type="AlphaFoldDB" id="A0A932HYU9"/>
<name>A0A932HYU9_UNCTE</name>
<dbReference type="SUPFAM" id="SSF54285">
    <property type="entry name" value="MoaD/ThiS"/>
    <property type="match status" value="1"/>
</dbReference>
<organism evidence="1 2">
    <name type="scientific">Tectimicrobiota bacterium</name>
    <dbReference type="NCBI Taxonomy" id="2528274"/>
    <lineage>
        <taxon>Bacteria</taxon>
        <taxon>Pseudomonadati</taxon>
        <taxon>Nitrospinota/Tectimicrobiota group</taxon>
        <taxon>Candidatus Tectimicrobiota</taxon>
    </lineage>
</organism>
<evidence type="ECO:0000313" key="2">
    <source>
        <dbReference type="Proteomes" id="UP000782312"/>
    </source>
</evidence>
<dbReference type="Gene3D" id="3.10.20.30">
    <property type="match status" value="1"/>
</dbReference>
<dbReference type="InterPro" id="IPR012675">
    <property type="entry name" value="Beta-grasp_dom_sf"/>
</dbReference>
<dbReference type="Pfam" id="PF02597">
    <property type="entry name" value="ThiS"/>
    <property type="match status" value="1"/>
</dbReference>
<evidence type="ECO:0000313" key="1">
    <source>
        <dbReference type="EMBL" id="MBI3128131.1"/>
    </source>
</evidence>
<reference evidence="1" key="1">
    <citation type="submission" date="2020-07" db="EMBL/GenBank/DDBJ databases">
        <title>Huge and variable diversity of episymbiotic CPR bacteria and DPANN archaea in groundwater ecosystems.</title>
        <authorList>
            <person name="He C.Y."/>
            <person name="Keren R."/>
            <person name="Whittaker M."/>
            <person name="Farag I.F."/>
            <person name="Doudna J."/>
            <person name="Cate J.H.D."/>
            <person name="Banfield J.F."/>
        </authorList>
    </citation>
    <scope>NUCLEOTIDE SEQUENCE</scope>
    <source>
        <strain evidence="1">NC_groundwater_763_Ag_S-0.2um_68_21</strain>
    </source>
</reference>
<dbReference type="EMBL" id="JACPUR010000024">
    <property type="protein sequence ID" value="MBI3128131.1"/>
    <property type="molecule type" value="Genomic_DNA"/>
</dbReference>
<protein>
    <submittedName>
        <fullName evidence="1">MoaD/ThiS family protein</fullName>
    </submittedName>
</protein>
<dbReference type="InterPro" id="IPR016155">
    <property type="entry name" value="Mopterin_synth/thiamin_S_b"/>
</dbReference>
<accession>A0A932HYU9</accession>
<comment type="caution">
    <text evidence="1">The sequence shown here is derived from an EMBL/GenBank/DDBJ whole genome shotgun (WGS) entry which is preliminary data.</text>
</comment>
<proteinExistence type="predicted"/>